<evidence type="ECO:0000313" key="3">
    <source>
        <dbReference type="EMBL" id="SKA11023.1"/>
    </source>
</evidence>
<dbReference type="Gene3D" id="2.60.40.3250">
    <property type="entry name" value="Peptidase M64, N-terminal domain"/>
    <property type="match status" value="1"/>
</dbReference>
<dbReference type="RefSeq" id="WP_025070761.1">
    <property type="nucleotide sequence ID" value="NZ_FUXK01000028.1"/>
</dbReference>
<dbReference type="Proteomes" id="UP000190065">
    <property type="component" value="Unassembled WGS sequence"/>
</dbReference>
<feature type="chain" id="PRO_5010574578" evidence="1">
    <location>
        <begin position="19"/>
        <end position="423"/>
    </location>
</feature>
<dbReference type="Gene3D" id="3.40.390.10">
    <property type="entry name" value="Collagenase (Catalytic Domain)"/>
    <property type="match status" value="1"/>
</dbReference>
<dbReference type="Pfam" id="PF09471">
    <property type="entry name" value="Peptidase_M64"/>
    <property type="match status" value="2"/>
</dbReference>
<evidence type="ECO:0000313" key="4">
    <source>
        <dbReference type="Proteomes" id="UP000190065"/>
    </source>
</evidence>
<sequence length="423" mass="48718">MKQFLLFLICVLGLQAHAQQFNDYFEDATLRIDYTFAGNVHEQHVTLDKLNRLPRWYGKRQRLTQVPVEGYGQVIVRHHASGKEIYRQSFSTLFQEWLSYDEAQHTSRSFENVFLVPMPKDTADITLELYNNRRTIMTTFTHQVSPKDILIRRIGEQHRTPFVQLLAPKDTSRCIHIAFIAEGYQPSEMSTFIADATLSMDAIFAHEPFKSLKDRFSIVAVQAPSVDSGTSIPSKGIWKRTALSSHFDTFYSERYLTTLNLKDLHDQLAGIPYEHIIVLVNTPHYGGGGILNSYNLSMAHHRLTRPVVVHEFGHSFAGLADEYGYANEQIPMYPHDVEPWEPNLTTLVHFDEKWKDMLPAHTPIPTPQVTKNQQKVGVYEGGGYALHGVYRPMIDCRMRTNENPEFCPVCQRAIRRLIQFYTE</sequence>
<dbReference type="EMBL" id="FUXK01000028">
    <property type="protein sequence ID" value="SKA11023.1"/>
    <property type="molecule type" value="Genomic_DNA"/>
</dbReference>
<gene>
    <name evidence="3" type="ORF">SAMN02745202_02074</name>
</gene>
<dbReference type="Pfam" id="PF16217">
    <property type="entry name" value="M64_N"/>
    <property type="match status" value="1"/>
</dbReference>
<feature type="signal peptide" evidence="1">
    <location>
        <begin position="1"/>
        <end position="18"/>
    </location>
</feature>
<proteinExistence type="predicted"/>
<reference evidence="3 4" key="1">
    <citation type="submission" date="2017-02" db="EMBL/GenBank/DDBJ databases">
        <authorList>
            <person name="Peterson S.W."/>
        </authorList>
    </citation>
    <scope>NUCLEOTIDE SEQUENCE [LARGE SCALE GENOMIC DNA]</scope>
    <source>
        <strain evidence="3 4">ATCC 43324</strain>
    </source>
</reference>
<keyword evidence="1" id="KW-0732">Signal</keyword>
<dbReference type="InterPro" id="IPR032625">
    <property type="entry name" value="M64_N"/>
</dbReference>
<organism evidence="3 4">
    <name type="scientific">Segatella oulorum</name>
    <dbReference type="NCBI Taxonomy" id="28136"/>
    <lineage>
        <taxon>Bacteria</taxon>
        <taxon>Pseudomonadati</taxon>
        <taxon>Bacteroidota</taxon>
        <taxon>Bacteroidia</taxon>
        <taxon>Bacteroidales</taxon>
        <taxon>Prevotellaceae</taxon>
        <taxon>Segatella</taxon>
    </lineage>
</organism>
<dbReference type="InterPro" id="IPR019026">
    <property type="entry name" value="Peptidase_M64_IgA"/>
</dbReference>
<dbReference type="STRING" id="28136.SAMN02745202_02074"/>
<dbReference type="GO" id="GO:0008237">
    <property type="term" value="F:metallopeptidase activity"/>
    <property type="evidence" value="ECO:0007669"/>
    <property type="project" value="InterPro"/>
</dbReference>
<accession>A0A1T4R4Z1</accession>
<dbReference type="AlphaFoldDB" id="A0A1T4R4Z1"/>
<evidence type="ECO:0000259" key="2">
    <source>
        <dbReference type="Pfam" id="PF16217"/>
    </source>
</evidence>
<dbReference type="InterPro" id="IPR038171">
    <property type="entry name" value="M64_N_sf"/>
</dbReference>
<name>A0A1T4R4Z1_9BACT</name>
<protein>
    <submittedName>
        <fullName evidence="3">Peptidase M64 N-terminus</fullName>
    </submittedName>
</protein>
<dbReference type="InterPro" id="IPR024079">
    <property type="entry name" value="MetalloPept_cat_dom_sf"/>
</dbReference>
<feature type="domain" description="Peptidase M64 N-terminal" evidence="2">
    <location>
        <begin position="20"/>
        <end position="140"/>
    </location>
</feature>
<dbReference type="eggNOG" id="COG2304">
    <property type="taxonomic scope" value="Bacteria"/>
</dbReference>
<evidence type="ECO:0000256" key="1">
    <source>
        <dbReference type="SAM" id="SignalP"/>
    </source>
</evidence>